<evidence type="ECO:0000313" key="2">
    <source>
        <dbReference type="Proteomes" id="UP000585363"/>
    </source>
</evidence>
<evidence type="ECO:0000313" key="1">
    <source>
        <dbReference type="EMBL" id="NMP26000.1"/>
    </source>
</evidence>
<protein>
    <submittedName>
        <fullName evidence="1">Uncharacterized protein</fullName>
    </submittedName>
</protein>
<dbReference type="AlphaFoldDB" id="A0A848MFX5"/>
<keyword evidence="2" id="KW-1185">Reference proteome</keyword>
<accession>A0A848MFX5</accession>
<proteinExistence type="predicted"/>
<name>A0A848MFX5_9GAMM</name>
<comment type="caution">
    <text evidence="1">The sequence shown here is derived from an EMBL/GenBank/DDBJ whole genome shotgun (WGS) entry which is preliminary data.</text>
</comment>
<reference evidence="1 2" key="2">
    <citation type="submission" date="2020-06" db="EMBL/GenBank/DDBJ databases">
        <title>Polyphasic characterization of a Rahnella strain isolated from tree sap.</title>
        <authorList>
            <person name="Kim I.S."/>
        </authorList>
    </citation>
    <scope>NUCLEOTIDE SEQUENCE [LARGE SCALE GENOMIC DNA]</scope>
    <source>
        <strain evidence="1 2">SAP-1</strain>
    </source>
</reference>
<gene>
    <name evidence="1" type="ORF">GW590_03815</name>
</gene>
<dbReference type="EMBL" id="JAADJU010000002">
    <property type="protein sequence ID" value="NMP26000.1"/>
    <property type="molecule type" value="Genomic_DNA"/>
</dbReference>
<sequence length="73" mass="8393">MAAKREEEKVSWEQVMSMANPAAKCTFESDNVGMGFIWEWDAKVYQIFIANNQSDNLTILRKLFNSALIMAKM</sequence>
<organism evidence="1 2">
    <name type="scientific">Rouxiella aceris</name>
    <dbReference type="NCBI Taxonomy" id="2703884"/>
    <lineage>
        <taxon>Bacteria</taxon>
        <taxon>Pseudomonadati</taxon>
        <taxon>Pseudomonadota</taxon>
        <taxon>Gammaproteobacteria</taxon>
        <taxon>Enterobacterales</taxon>
        <taxon>Yersiniaceae</taxon>
        <taxon>Rouxiella</taxon>
    </lineage>
</organism>
<reference evidence="1 2" key="1">
    <citation type="submission" date="2020-01" db="EMBL/GenBank/DDBJ databases">
        <authorList>
            <person name="Lee S.D."/>
        </authorList>
    </citation>
    <scope>NUCLEOTIDE SEQUENCE [LARGE SCALE GENOMIC DNA]</scope>
    <source>
        <strain evidence="1 2">SAP-1</strain>
    </source>
</reference>
<dbReference type="RefSeq" id="WP_169401708.1">
    <property type="nucleotide sequence ID" value="NZ_JAADJU010000002.1"/>
</dbReference>
<dbReference type="Proteomes" id="UP000585363">
    <property type="component" value="Unassembled WGS sequence"/>
</dbReference>